<dbReference type="PROSITE" id="PS00194">
    <property type="entry name" value="THIOREDOXIN_1"/>
    <property type="match status" value="1"/>
</dbReference>
<feature type="active site" description="Nucleophile" evidence="8">
    <location>
        <position position="29"/>
    </location>
</feature>
<dbReference type="Proteomes" id="UP000030185">
    <property type="component" value="Unassembled WGS sequence"/>
</dbReference>
<evidence type="ECO:0000256" key="7">
    <source>
        <dbReference type="PIRNR" id="PIRNR000077"/>
    </source>
</evidence>
<dbReference type="GO" id="GO:0005829">
    <property type="term" value="C:cytosol"/>
    <property type="evidence" value="ECO:0007669"/>
    <property type="project" value="TreeGrafter"/>
</dbReference>
<keyword evidence="2" id="KW-0813">Transport</keyword>
<dbReference type="PANTHER" id="PTHR45663:SF11">
    <property type="entry name" value="GEO12009P1"/>
    <property type="match status" value="1"/>
</dbReference>
<dbReference type="Gene3D" id="3.40.30.10">
    <property type="entry name" value="Glutaredoxin"/>
    <property type="match status" value="1"/>
</dbReference>
<evidence type="ECO:0000256" key="1">
    <source>
        <dbReference type="ARBA" id="ARBA00008987"/>
    </source>
</evidence>
<dbReference type="EMBL" id="BBLT01000001">
    <property type="protein sequence ID" value="GAL83387.1"/>
    <property type="molecule type" value="Genomic_DNA"/>
</dbReference>
<feature type="site" description="Contributes to redox potential value" evidence="8">
    <location>
        <position position="30"/>
    </location>
</feature>
<accession>A0A098LAD3</accession>
<evidence type="ECO:0000256" key="4">
    <source>
        <dbReference type="ARBA" id="ARBA00023157"/>
    </source>
</evidence>
<evidence type="ECO:0000256" key="9">
    <source>
        <dbReference type="PIRSR" id="PIRSR000077-4"/>
    </source>
</evidence>
<name>A0A098LAD3_9BACT</name>
<comment type="similarity">
    <text evidence="1 7">Belongs to the thioredoxin family.</text>
</comment>
<proteinExistence type="inferred from homology"/>
<evidence type="ECO:0000313" key="11">
    <source>
        <dbReference type="EMBL" id="GAL83387.1"/>
    </source>
</evidence>
<dbReference type="InterPro" id="IPR017937">
    <property type="entry name" value="Thioredoxin_CS"/>
</dbReference>
<dbReference type="PROSITE" id="PS51352">
    <property type="entry name" value="THIOREDOXIN_2"/>
    <property type="match status" value="1"/>
</dbReference>
<dbReference type="Pfam" id="PF00085">
    <property type="entry name" value="Thioredoxin"/>
    <property type="match status" value="1"/>
</dbReference>
<dbReference type="STRING" id="153721.MYP_613"/>
<dbReference type="CDD" id="cd02947">
    <property type="entry name" value="TRX_family"/>
    <property type="match status" value="1"/>
</dbReference>
<dbReference type="InterPro" id="IPR005746">
    <property type="entry name" value="Thioredoxin"/>
</dbReference>
<dbReference type="OrthoDB" id="9790390at2"/>
<dbReference type="GO" id="GO:0045454">
    <property type="term" value="P:cell redox homeostasis"/>
    <property type="evidence" value="ECO:0007669"/>
    <property type="project" value="TreeGrafter"/>
</dbReference>
<keyword evidence="5 9" id="KW-0676">Redox-active center</keyword>
<dbReference type="PIRSF" id="PIRSF000077">
    <property type="entry name" value="Thioredoxin"/>
    <property type="match status" value="1"/>
</dbReference>
<dbReference type="InterPro" id="IPR013766">
    <property type="entry name" value="Thioredoxin_domain"/>
</dbReference>
<protein>
    <recommendedName>
        <fullName evidence="6 7">Thioredoxin</fullName>
    </recommendedName>
</protein>
<gene>
    <name evidence="11" type="ORF">MYP_613</name>
</gene>
<evidence type="ECO:0000256" key="3">
    <source>
        <dbReference type="ARBA" id="ARBA00022982"/>
    </source>
</evidence>
<organism evidence="11 12">
    <name type="scientific">Sporocytophaga myxococcoides</name>
    <dbReference type="NCBI Taxonomy" id="153721"/>
    <lineage>
        <taxon>Bacteria</taxon>
        <taxon>Pseudomonadati</taxon>
        <taxon>Bacteroidota</taxon>
        <taxon>Cytophagia</taxon>
        <taxon>Cytophagales</taxon>
        <taxon>Cytophagaceae</taxon>
        <taxon>Sporocytophaga</taxon>
    </lineage>
</organism>
<dbReference type="AlphaFoldDB" id="A0A098LAD3"/>
<evidence type="ECO:0000256" key="2">
    <source>
        <dbReference type="ARBA" id="ARBA00022448"/>
    </source>
</evidence>
<feature type="site" description="Contributes to redox potential value" evidence="8">
    <location>
        <position position="31"/>
    </location>
</feature>
<dbReference type="GO" id="GO:0015035">
    <property type="term" value="F:protein-disulfide reductase activity"/>
    <property type="evidence" value="ECO:0007669"/>
    <property type="project" value="UniProtKB-UniRule"/>
</dbReference>
<dbReference type="FunFam" id="3.40.30.10:FF:000001">
    <property type="entry name" value="Thioredoxin"/>
    <property type="match status" value="1"/>
</dbReference>
<feature type="site" description="Deprotonates C-terminal active site Cys" evidence="8">
    <location>
        <position position="23"/>
    </location>
</feature>
<feature type="disulfide bond" description="Redox-active" evidence="9">
    <location>
        <begin position="29"/>
        <end position="32"/>
    </location>
</feature>
<evidence type="ECO:0000259" key="10">
    <source>
        <dbReference type="PROSITE" id="PS51352"/>
    </source>
</evidence>
<keyword evidence="4 9" id="KW-1015">Disulfide bond</keyword>
<evidence type="ECO:0000256" key="5">
    <source>
        <dbReference type="ARBA" id="ARBA00023284"/>
    </source>
</evidence>
<dbReference type="RefSeq" id="WP_045458180.1">
    <property type="nucleotide sequence ID" value="NZ_BBLT01000001.1"/>
</dbReference>
<evidence type="ECO:0000256" key="6">
    <source>
        <dbReference type="NCBIfam" id="TIGR01068"/>
    </source>
</evidence>
<evidence type="ECO:0000313" key="12">
    <source>
        <dbReference type="Proteomes" id="UP000030185"/>
    </source>
</evidence>
<reference evidence="11 12" key="1">
    <citation type="submission" date="2014-09" db="EMBL/GenBank/DDBJ databases">
        <title>Sporocytophaga myxococcoides PG-01 genome sequencing.</title>
        <authorList>
            <person name="Liu L."/>
            <person name="Gao P.J."/>
            <person name="Chen G.J."/>
            <person name="Wang L.S."/>
        </authorList>
    </citation>
    <scope>NUCLEOTIDE SEQUENCE [LARGE SCALE GENOMIC DNA]</scope>
    <source>
        <strain evidence="11 12">PG-01</strain>
    </source>
</reference>
<dbReference type="PANTHER" id="PTHR45663">
    <property type="entry name" value="GEO12009P1"/>
    <property type="match status" value="1"/>
</dbReference>
<comment type="caution">
    <text evidence="11">The sequence shown here is derived from an EMBL/GenBank/DDBJ whole genome shotgun (WGS) entry which is preliminary data.</text>
</comment>
<dbReference type="PRINTS" id="PR00421">
    <property type="entry name" value="THIOREDOXIN"/>
</dbReference>
<evidence type="ECO:0000256" key="8">
    <source>
        <dbReference type="PIRSR" id="PIRSR000077-1"/>
    </source>
</evidence>
<sequence>METKTKLNFADLISNSDKPVLVDFYAGWCGPCQAMAPMIEEIAVEMSEKIKVIKVDVEKNPAVSTAYKISGIPTLILFYKGQIKWRQSGLIPKPELLRMLTINL</sequence>
<dbReference type="NCBIfam" id="TIGR01068">
    <property type="entry name" value="thioredoxin"/>
    <property type="match status" value="1"/>
</dbReference>
<keyword evidence="12" id="KW-1185">Reference proteome</keyword>
<dbReference type="InterPro" id="IPR036249">
    <property type="entry name" value="Thioredoxin-like_sf"/>
</dbReference>
<dbReference type="eggNOG" id="COG0526">
    <property type="taxonomic scope" value="Bacteria"/>
</dbReference>
<feature type="domain" description="Thioredoxin" evidence="10">
    <location>
        <begin position="1"/>
        <end position="104"/>
    </location>
</feature>
<keyword evidence="3" id="KW-0249">Electron transport</keyword>
<feature type="active site" description="Nucleophile" evidence="8">
    <location>
        <position position="32"/>
    </location>
</feature>
<dbReference type="SUPFAM" id="SSF52833">
    <property type="entry name" value="Thioredoxin-like"/>
    <property type="match status" value="1"/>
</dbReference>